<dbReference type="SUPFAM" id="SSF103473">
    <property type="entry name" value="MFS general substrate transporter"/>
    <property type="match status" value="1"/>
</dbReference>
<feature type="transmembrane region" description="Helical" evidence="1">
    <location>
        <begin position="89"/>
        <end position="108"/>
    </location>
</feature>
<dbReference type="AlphaFoldDB" id="A0A9D9E5N0"/>
<feature type="transmembrane region" description="Helical" evidence="1">
    <location>
        <begin position="151"/>
        <end position="179"/>
    </location>
</feature>
<sequence length="304" mass="35097">MVMAGYASFIGTTLIFPLLFRFKRRFTTRTILMTVCPVLICCNLITMHTNNMLLLTVACFLSGFFRMWGTFECFSNMRLTITPEGNFSVFYPFIYIIVLESIQLSGLTSTYISDWGNWRYMHWMVIGLLIAVWLCVLCLTRHIRVMRKVPLINVDWIGCALWGIMLFAIVFVCIYGEYYDWLDSIYIRTSIVVAVMALLLNINRMTSIHRPYIPADVFRYKKFPVVLVLFLLLCLFLTTSSVLQNKLLTSILNFDPLNVISLNRFSFAGILAGAGIVFAEFPERGGSWDSLYCFDNIYCKAYTF</sequence>
<feature type="transmembrane region" description="Helical" evidence="1">
    <location>
        <begin position="120"/>
        <end position="139"/>
    </location>
</feature>
<feature type="transmembrane region" description="Helical" evidence="1">
    <location>
        <begin position="29"/>
        <end position="46"/>
    </location>
</feature>
<keyword evidence="1" id="KW-1133">Transmembrane helix</keyword>
<comment type="caution">
    <text evidence="2">The sequence shown here is derived from an EMBL/GenBank/DDBJ whole genome shotgun (WGS) entry which is preliminary data.</text>
</comment>
<evidence type="ECO:0000313" key="3">
    <source>
        <dbReference type="Proteomes" id="UP000823636"/>
    </source>
</evidence>
<evidence type="ECO:0008006" key="4">
    <source>
        <dbReference type="Google" id="ProtNLM"/>
    </source>
</evidence>
<feature type="transmembrane region" description="Helical" evidence="1">
    <location>
        <begin position="223"/>
        <end position="243"/>
    </location>
</feature>
<feature type="transmembrane region" description="Helical" evidence="1">
    <location>
        <begin position="52"/>
        <end position="69"/>
    </location>
</feature>
<reference evidence="2" key="2">
    <citation type="journal article" date="2021" name="PeerJ">
        <title>Extensive microbial diversity within the chicken gut microbiome revealed by metagenomics and culture.</title>
        <authorList>
            <person name="Gilroy R."/>
            <person name="Ravi A."/>
            <person name="Getino M."/>
            <person name="Pursley I."/>
            <person name="Horton D.L."/>
            <person name="Alikhan N.F."/>
            <person name="Baker D."/>
            <person name="Gharbi K."/>
            <person name="Hall N."/>
            <person name="Watson M."/>
            <person name="Adriaenssens E.M."/>
            <person name="Foster-Nyarko E."/>
            <person name="Jarju S."/>
            <person name="Secka A."/>
            <person name="Antonio M."/>
            <person name="Oren A."/>
            <person name="Chaudhuri R.R."/>
            <person name="La Ragione R."/>
            <person name="Hildebrand F."/>
            <person name="Pallen M.J."/>
        </authorList>
    </citation>
    <scope>NUCLEOTIDE SEQUENCE</scope>
    <source>
        <strain evidence="2">G3-4614</strain>
    </source>
</reference>
<organism evidence="2 3">
    <name type="scientific">Candidatus Caccoplasma merdipullorum</name>
    <dbReference type="NCBI Taxonomy" id="2840718"/>
    <lineage>
        <taxon>Bacteria</taxon>
        <taxon>Pseudomonadati</taxon>
        <taxon>Bacteroidota</taxon>
        <taxon>Bacteroidia</taxon>
        <taxon>Bacteroidales</taxon>
        <taxon>Bacteroidaceae</taxon>
        <taxon>Bacteroidaceae incertae sedis</taxon>
        <taxon>Candidatus Caccoplasma</taxon>
    </lineage>
</organism>
<dbReference type="Proteomes" id="UP000823636">
    <property type="component" value="Unassembled WGS sequence"/>
</dbReference>
<evidence type="ECO:0000256" key="1">
    <source>
        <dbReference type="SAM" id="Phobius"/>
    </source>
</evidence>
<name>A0A9D9E5N0_9BACT</name>
<feature type="transmembrane region" description="Helical" evidence="1">
    <location>
        <begin position="185"/>
        <end position="202"/>
    </location>
</feature>
<accession>A0A9D9E5N0</accession>
<proteinExistence type="predicted"/>
<feature type="transmembrane region" description="Helical" evidence="1">
    <location>
        <begin position="6"/>
        <end position="22"/>
    </location>
</feature>
<feature type="transmembrane region" description="Helical" evidence="1">
    <location>
        <begin position="263"/>
        <end position="281"/>
    </location>
</feature>
<dbReference type="InterPro" id="IPR036259">
    <property type="entry name" value="MFS_trans_sf"/>
</dbReference>
<dbReference type="EMBL" id="JADIMW010000086">
    <property type="protein sequence ID" value="MBO8438945.1"/>
    <property type="molecule type" value="Genomic_DNA"/>
</dbReference>
<protein>
    <recommendedName>
        <fullName evidence="4">MFS transporter</fullName>
    </recommendedName>
</protein>
<gene>
    <name evidence="2" type="ORF">IAC54_08650</name>
</gene>
<keyword evidence="1" id="KW-0472">Membrane</keyword>
<keyword evidence="1" id="KW-0812">Transmembrane</keyword>
<evidence type="ECO:0000313" key="2">
    <source>
        <dbReference type="EMBL" id="MBO8438945.1"/>
    </source>
</evidence>
<reference evidence="2" key="1">
    <citation type="submission" date="2020-10" db="EMBL/GenBank/DDBJ databases">
        <authorList>
            <person name="Gilroy R."/>
        </authorList>
    </citation>
    <scope>NUCLEOTIDE SEQUENCE</scope>
    <source>
        <strain evidence="2">G3-4614</strain>
    </source>
</reference>